<sequence length="908" mass="101127">MFIRNTISRRKFVKSTLALTATLPIAAPLPSLRPSRPAHTGEGVSLHWLRGEAPTVPRGITWGVPWPKGELDNVDKLTFATAENKPVPAQHWVTARWSDGSVKWSAHAASVSASEASRYVLLRASGTSSAQADGQIVVTQHDEEISVDTGGLQYVFPKAGNVLVKSISNGKRVLAADGHLVLQWQNTPEPINGEPLESDSLESEIHEMLVEHVGPMRAVIKATGIHRSQATGRELLPFTLRFYCYLHTPSLRLVHTLVYDADEYKDFISGIGLRFAVPMVDELHNRHVRFCSADGGVFAEAVRGLTGLRRDPGRAVRKAQVAGQATPPVAEFNPVVANGLQYIPAFGDYTLCQNTPDGFEIRKRTGAGHGWIASAYGDRSVGVGYIGGASGGLAFGIRNFWQSFPAQVDIRHAHTEAAALTLWLWSPSAPAMDLRFYHDGMGQDTYAEQLGGLDITYEDYEPEFGTPQGIARTSEVELWAMEQTPRNNELADIAEQIQDPSILVCEPAYYERCGVFGKAFSAAPATNEREKMIEKQLDFYVDYYKRQIAQHRWYGFWNYGDVMHTYDGDRHMWRYDVGGYAWDNSELSTDLWLWYYFLRSGRHDVFRMAEAMTRHTGEVDVHHIGRFAPLGSRHNVLHWGCSAKQLRISTVINRRFFYYLTADERVGDLMREQIDGAEALKRVVPGRKVGQVAATDENKVSVSFGTDWGSLAAAWFTEWERTADERMKNRLIGSMESIGRQPRGFFTGTADMQLESGVFDRVKHNAISVSHLSAAFGLAEICAELIDAFDVPEFTEAWLQYCIAYNAGSEWQEQHLGRALGKLNLEQGHSRLTAYAGWFLKNRTLQQRAWDEFYAGGSGLKMGVPEMATIAPPEVLSKRDEAPAVSTNAVAQWSLAAMQCMAYAGEAR</sequence>
<feature type="domain" description="PcRGLX/YetA-like C-terminal alpha/alpha toroid" evidence="4">
    <location>
        <begin position="500"/>
        <end position="906"/>
    </location>
</feature>
<dbReference type="Pfam" id="PF21345">
    <property type="entry name" value="PcRGLX_2nd"/>
    <property type="match status" value="1"/>
</dbReference>
<accession>A0A1I1E0W0</accession>
<feature type="signal peptide" evidence="1">
    <location>
        <begin position="1"/>
        <end position="26"/>
    </location>
</feature>
<dbReference type="InterPro" id="IPR048329">
    <property type="entry name" value="PcRGLX_1st"/>
</dbReference>
<dbReference type="PANTHER" id="PTHR40081:SF1">
    <property type="entry name" value="TAT PATHWAY SIGNAL SEQUENCE DOMAIN PROTEIN"/>
    <property type="match status" value="1"/>
</dbReference>
<keyword evidence="1" id="KW-0732">Signal</keyword>
<proteinExistence type="predicted"/>
<dbReference type="AlphaFoldDB" id="A0A1I1E0W0"/>
<protein>
    <recommendedName>
        <fullName evidence="7">Tat (Twin-arginine translocation) pathway signal sequence</fullName>
    </recommendedName>
</protein>
<evidence type="ECO:0000259" key="3">
    <source>
        <dbReference type="Pfam" id="PF21345"/>
    </source>
</evidence>
<dbReference type="InterPro" id="IPR045793">
    <property type="entry name" value="PcRGLX/YetA-like"/>
</dbReference>
<dbReference type="PROSITE" id="PS51318">
    <property type="entry name" value="TAT"/>
    <property type="match status" value="1"/>
</dbReference>
<organism evidence="5 6">
    <name type="scientific">Parapedobacter composti</name>
    <dbReference type="NCBI Taxonomy" id="623281"/>
    <lineage>
        <taxon>Bacteria</taxon>
        <taxon>Pseudomonadati</taxon>
        <taxon>Bacteroidota</taxon>
        <taxon>Sphingobacteriia</taxon>
        <taxon>Sphingobacteriales</taxon>
        <taxon>Sphingobacteriaceae</taxon>
        <taxon>Parapedobacter</taxon>
    </lineage>
</organism>
<dbReference type="InterPro" id="IPR048331">
    <property type="entry name" value="PcRGLX/YetA_3rd"/>
</dbReference>
<evidence type="ECO:0000313" key="6">
    <source>
        <dbReference type="Proteomes" id="UP000199577"/>
    </source>
</evidence>
<dbReference type="Pfam" id="PF21346">
    <property type="entry name" value="PcRGLX_3rd"/>
    <property type="match status" value="1"/>
</dbReference>
<evidence type="ECO:0008006" key="7">
    <source>
        <dbReference type="Google" id="ProtNLM"/>
    </source>
</evidence>
<dbReference type="Proteomes" id="UP000199577">
    <property type="component" value="Unassembled WGS sequence"/>
</dbReference>
<dbReference type="PANTHER" id="PTHR40081">
    <property type="entry name" value="CONCANAVALIN A-LIKE LECTIN/GLUCANASE"/>
    <property type="match status" value="1"/>
</dbReference>
<feature type="chain" id="PRO_5011571878" description="Tat (Twin-arginine translocation) pathway signal sequence" evidence="1">
    <location>
        <begin position="27"/>
        <end position="908"/>
    </location>
</feature>
<dbReference type="InterPro" id="IPR006311">
    <property type="entry name" value="TAT_signal"/>
</dbReference>
<evidence type="ECO:0000259" key="2">
    <source>
        <dbReference type="Pfam" id="PF19501"/>
    </source>
</evidence>
<evidence type="ECO:0000256" key="1">
    <source>
        <dbReference type="SAM" id="SignalP"/>
    </source>
</evidence>
<dbReference type="OrthoDB" id="262615at2"/>
<dbReference type="Pfam" id="PF19501">
    <property type="entry name" value="PcRGLX_1st"/>
    <property type="match status" value="1"/>
</dbReference>
<dbReference type="RefSeq" id="WP_090970234.1">
    <property type="nucleotide sequence ID" value="NZ_FOLL01000001.1"/>
</dbReference>
<evidence type="ECO:0000313" key="5">
    <source>
        <dbReference type="EMBL" id="SFB80811.1"/>
    </source>
</evidence>
<reference evidence="5 6" key="1">
    <citation type="submission" date="2016-10" db="EMBL/GenBank/DDBJ databases">
        <authorList>
            <person name="de Groot N.N."/>
        </authorList>
    </citation>
    <scope>NUCLEOTIDE SEQUENCE [LARGE SCALE GENOMIC DNA]</scope>
    <source>
        <strain evidence="5 6">DSM 22900</strain>
    </source>
</reference>
<feature type="domain" description="PcRGLX/YetA-like N-terminal RIFT barrel" evidence="2">
    <location>
        <begin position="44"/>
        <end position="121"/>
    </location>
</feature>
<gene>
    <name evidence="5" type="ORF">SAMN05421747_101240</name>
</gene>
<evidence type="ECO:0000259" key="4">
    <source>
        <dbReference type="Pfam" id="PF21346"/>
    </source>
</evidence>
<keyword evidence="6" id="KW-1185">Reference proteome</keyword>
<dbReference type="STRING" id="623281.SAMN05421747_101240"/>
<feature type="domain" description="PcRGLX/YetA-like central beta-sandwich" evidence="3">
    <location>
        <begin position="136"/>
        <end position="494"/>
    </location>
</feature>
<dbReference type="InterPro" id="IPR048330">
    <property type="entry name" value="PcRGLX/YetA_2nd"/>
</dbReference>
<dbReference type="EMBL" id="FOLL01000001">
    <property type="protein sequence ID" value="SFB80811.1"/>
    <property type="molecule type" value="Genomic_DNA"/>
</dbReference>
<name>A0A1I1E0W0_9SPHI</name>